<sequence length="432" mass="49515">MASFGKLLSSDRDINREKPIKLPPIDKAQVLRHFDRTLVGRPLLRDVQEHKLKALVIFLPTVWRCEGGVQGLEMGDGRVHFRFQNEEDLQMVLANRLYHYDGSMIALERWVPTVRRDFQSTIPFWIVIRGLPDYRREAESVKSIGEALGDFLEVDVTNPIPRVRVSIDCDSPLIMRRESDDAGQICVLDLQYEKLHKYCTRCFRLTHEALLCPERVMDQHHHREQRHEQYQKREEEERRGKQRSTREDRGKAVTSRRIPQEPKRRGHETMASSSRPRPVRRDLLSELESSGANITVAKPTTKQWVSKAFAETSGATVKTTGKTSCAVDQRPPLNESKRAKPRAPWYRATEEEAAMANELEFQRAKCAELKRSQASEKQMVVTEGTSDELGLAARISEVGVEKEERGRDLVNGPGTLKAQQDDNFDVVEPKSP</sequence>
<dbReference type="Pfam" id="PF14111">
    <property type="entry name" value="DUF4283"/>
    <property type="match status" value="1"/>
</dbReference>
<evidence type="ECO:0000313" key="5">
    <source>
        <dbReference type="Proteomes" id="UP000029120"/>
    </source>
</evidence>
<dbReference type="EMBL" id="CM002874">
    <property type="protein sequence ID" value="KFK32728.1"/>
    <property type="molecule type" value="Genomic_DNA"/>
</dbReference>
<dbReference type="Proteomes" id="UP000029120">
    <property type="component" value="Chromosome 6"/>
</dbReference>
<evidence type="ECO:0000256" key="1">
    <source>
        <dbReference type="SAM" id="MobiDB-lite"/>
    </source>
</evidence>
<evidence type="ECO:0000313" key="4">
    <source>
        <dbReference type="EMBL" id="KFK32728.1"/>
    </source>
</evidence>
<feature type="domain" description="Zinc knuckle CX2CX4HX4C" evidence="3">
    <location>
        <begin position="168"/>
        <end position="213"/>
    </location>
</feature>
<accession>A0A087GS76</accession>
<dbReference type="Gramene" id="KFK32728">
    <property type="protein sequence ID" value="KFK32728"/>
    <property type="gene ID" value="AALP_AA6G281300"/>
</dbReference>
<keyword evidence="5" id="KW-1185">Reference proteome</keyword>
<dbReference type="OrthoDB" id="990321at2759"/>
<gene>
    <name evidence="4" type="ordered locus">AALP_Aa6g281300</name>
</gene>
<proteinExistence type="predicted"/>
<dbReference type="PANTHER" id="PTHR31286">
    <property type="entry name" value="GLYCINE-RICH CELL WALL STRUCTURAL PROTEIN 1.8-LIKE"/>
    <property type="match status" value="1"/>
</dbReference>
<reference evidence="5" key="1">
    <citation type="journal article" date="2015" name="Nat. Plants">
        <title>Genome expansion of Arabis alpina linked with retrotransposition and reduced symmetric DNA methylation.</title>
        <authorList>
            <person name="Willing E.M."/>
            <person name="Rawat V."/>
            <person name="Mandakova T."/>
            <person name="Maumus F."/>
            <person name="James G.V."/>
            <person name="Nordstroem K.J."/>
            <person name="Becker C."/>
            <person name="Warthmann N."/>
            <person name="Chica C."/>
            <person name="Szarzynska B."/>
            <person name="Zytnicki M."/>
            <person name="Albani M.C."/>
            <person name="Kiefer C."/>
            <person name="Bergonzi S."/>
            <person name="Castaings L."/>
            <person name="Mateos J.L."/>
            <person name="Berns M.C."/>
            <person name="Bujdoso N."/>
            <person name="Piofczyk T."/>
            <person name="de Lorenzo L."/>
            <person name="Barrero-Sicilia C."/>
            <person name="Mateos I."/>
            <person name="Piednoel M."/>
            <person name="Hagmann J."/>
            <person name="Chen-Min-Tao R."/>
            <person name="Iglesias-Fernandez R."/>
            <person name="Schuster S.C."/>
            <person name="Alonso-Blanco C."/>
            <person name="Roudier F."/>
            <person name="Carbonero P."/>
            <person name="Paz-Ares J."/>
            <person name="Davis S.J."/>
            <person name="Pecinka A."/>
            <person name="Quesneville H."/>
            <person name="Colot V."/>
            <person name="Lysak M.A."/>
            <person name="Weigel D."/>
            <person name="Coupland G."/>
            <person name="Schneeberger K."/>
        </authorList>
    </citation>
    <scope>NUCLEOTIDE SEQUENCE [LARGE SCALE GENOMIC DNA]</scope>
    <source>
        <strain evidence="5">cv. Pajares</strain>
    </source>
</reference>
<feature type="region of interest" description="Disordered" evidence="1">
    <location>
        <begin position="222"/>
        <end position="280"/>
    </location>
</feature>
<feature type="region of interest" description="Disordered" evidence="1">
    <location>
        <begin position="400"/>
        <end position="432"/>
    </location>
</feature>
<evidence type="ECO:0000259" key="3">
    <source>
        <dbReference type="Pfam" id="PF14392"/>
    </source>
</evidence>
<dbReference type="eggNOG" id="KOG1075">
    <property type="taxonomic scope" value="Eukaryota"/>
</dbReference>
<protein>
    <submittedName>
        <fullName evidence="4">Uncharacterized protein</fullName>
    </submittedName>
</protein>
<dbReference type="Pfam" id="PF14392">
    <property type="entry name" value="zf-CCHC_4"/>
    <property type="match status" value="1"/>
</dbReference>
<evidence type="ECO:0000259" key="2">
    <source>
        <dbReference type="Pfam" id="PF14111"/>
    </source>
</evidence>
<dbReference type="AlphaFoldDB" id="A0A087GS76"/>
<feature type="domain" description="DUF4283" evidence="2">
    <location>
        <begin position="34"/>
        <end position="114"/>
    </location>
</feature>
<feature type="region of interest" description="Disordered" evidence="1">
    <location>
        <begin position="321"/>
        <end position="345"/>
    </location>
</feature>
<dbReference type="InterPro" id="IPR025558">
    <property type="entry name" value="DUF4283"/>
</dbReference>
<dbReference type="OMA" id="WIAIDSA"/>
<dbReference type="PANTHER" id="PTHR31286:SF178">
    <property type="entry name" value="DUF4283 DOMAIN-CONTAINING PROTEIN"/>
    <property type="match status" value="1"/>
</dbReference>
<dbReference type="InterPro" id="IPR040256">
    <property type="entry name" value="At4g02000-like"/>
</dbReference>
<feature type="compositionally biased region" description="Basic and acidic residues" evidence="1">
    <location>
        <begin position="222"/>
        <end position="251"/>
    </location>
</feature>
<organism evidence="4 5">
    <name type="scientific">Arabis alpina</name>
    <name type="common">Alpine rock-cress</name>
    <dbReference type="NCBI Taxonomy" id="50452"/>
    <lineage>
        <taxon>Eukaryota</taxon>
        <taxon>Viridiplantae</taxon>
        <taxon>Streptophyta</taxon>
        <taxon>Embryophyta</taxon>
        <taxon>Tracheophyta</taxon>
        <taxon>Spermatophyta</taxon>
        <taxon>Magnoliopsida</taxon>
        <taxon>eudicotyledons</taxon>
        <taxon>Gunneridae</taxon>
        <taxon>Pentapetalae</taxon>
        <taxon>rosids</taxon>
        <taxon>malvids</taxon>
        <taxon>Brassicales</taxon>
        <taxon>Brassicaceae</taxon>
        <taxon>Arabideae</taxon>
        <taxon>Arabis</taxon>
    </lineage>
</organism>
<name>A0A087GS76_ARAAL</name>
<dbReference type="InterPro" id="IPR025836">
    <property type="entry name" value="Zn_knuckle_CX2CX4HX4C"/>
</dbReference>